<dbReference type="OrthoDB" id="6782022at2759"/>
<keyword evidence="2" id="KW-1185">Reference proteome</keyword>
<sequence length="139" mass="16784">MLVYRTYTRYVETGDVKIKKKTRRPCTVRTPKLIKKVRESLQRNCARSCRKLAKIYGVSRRKMQRILKDDLRMTTDKKRKIHGITDAQRKKRYERTRLLQRRYSLEDVKNIIFSDEKLFVLEDGFNPQNDHLHATKIEN</sequence>
<proteinExistence type="predicted"/>
<protein>
    <submittedName>
        <fullName evidence="1">Uncharacterized protein</fullName>
    </submittedName>
</protein>
<dbReference type="AlphaFoldDB" id="A0A8K0DGB3"/>
<dbReference type="PANTHER" id="PTHR46068">
    <property type="entry name" value="PROTEIN CBG27172"/>
    <property type="match status" value="1"/>
</dbReference>
<evidence type="ECO:0000313" key="1">
    <source>
        <dbReference type="EMBL" id="KAF2905663.1"/>
    </source>
</evidence>
<reference evidence="1" key="1">
    <citation type="submission" date="2019-08" db="EMBL/GenBank/DDBJ databases">
        <title>The genome of the North American firefly Photinus pyralis.</title>
        <authorList>
            <consortium name="Photinus pyralis genome working group"/>
            <person name="Fallon T.R."/>
            <person name="Sander Lower S.E."/>
            <person name="Weng J.-K."/>
        </authorList>
    </citation>
    <scope>NUCLEOTIDE SEQUENCE</scope>
    <source>
        <strain evidence="1">TRF0915ILg1</strain>
        <tissue evidence="1">Whole body</tissue>
    </source>
</reference>
<gene>
    <name evidence="1" type="ORF">ILUMI_00515</name>
</gene>
<organism evidence="1 2">
    <name type="scientific">Ignelater luminosus</name>
    <name type="common">Cucubano</name>
    <name type="synonym">Pyrophorus luminosus</name>
    <dbReference type="NCBI Taxonomy" id="2038154"/>
    <lineage>
        <taxon>Eukaryota</taxon>
        <taxon>Metazoa</taxon>
        <taxon>Ecdysozoa</taxon>
        <taxon>Arthropoda</taxon>
        <taxon>Hexapoda</taxon>
        <taxon>Insecta</taxon>
        <taxon>Pterygota</taxon>
        <taxon>Neoptera</taxon>
        <taxon>Endopterygota</taxon>
        <taxon>Coleoptera</taxon>
        <taxon>Polyphaga</taxon>
        <taxon>Elateriformia</taxon>
        <taxon>Elateroidea</taxon>
        <taxon>Elateridae</taxon>
        <taxon>Agrypninae</taxon>
        <taxon>Pyrophorini</taxon>
        <taxon>Ignelater</taxon>
    </lineage>
</organism>
<dbReference type="EMBL" id="VTPC01000476">
    <property type="protein sequence ID" value="KAF2905663.1"/>
    <property type="molecule type" value="Genomic_DNA"/>
</dbReference>
<accession>A0A8K0DGB3</accession>
<name>A0A8K0DGB3_IGNLU</name>
<dbReference type="PANTHER" id="PTHR46068:SF1">
    <property type="entry name" value="TRANSPOSASE IS30-LIKE HTH DOMAIN-CONTAINING PROTEIN"/>
    <property type="match status" value="1"/>
</dbReference>
<evidence type="ECO:0000313" key="2">
    <source>
        <dbReference type="Proteomes" id="UP000801492"/>
    </source>
</evidence>
<comment type="caution">
    <text evidence="1">The sequence shown here is derived from an EMBL/GenBank/DDBJ whole genome shotgun (WGS) entry which is preliminary data.</text>
</comment>
<dbReference type="Proteomes" id="UP000801492">
    <property type="component" value="Unassembled WGS sequence"/>
</dbReference>